<keyword evidence="2" id="KW-1185">Reference proteome</keyword>
<dbReference type="KEGG" id="cmr:Cycma_2896"/>
<accession>G0J2P9</accession>
<evidence type="ECO:0008006" key="3">
    <source>
        <dbReference type="Google" id="ProtNLM"/>
    </source>
</evidence>
<dbReference type="EMBL" id="CP002955">
    <property type="protein sequence ID" value="AEL26632.1"/>
    <property type="molecule type" value="Genomic_DNA"/>
</dbReference>
<dbReference type="Pfam" id="PF13030">
    <property type="entry name" value="DUF3891"/>
    <property type="match status" value="1"/>
</dbReference>
<dbReference type="HOGENOM" id="CLU_1146634_0_0_10"/>
<protein>
    <recommendedName>
        <fullName evidence="3">DUF3891 domain-containing protein</fullName>
    </recommendedName>
</protein>
<dbReference type="RefSeq" id="WP_014020923.1">
    <property type="nucleotide sequence ID" value="NC_015914.1"/>
</dbReference>
<gene>
    <name evidence="1" type="ordered locus">Cycma_2896</name>
</gene>
<dbReference type="STRING" id="880070.Cycma_2896"/>
<dbReference type="InterPro" id="IPR024992">
    <property type="entry name" value="DUF3891"/>
</dbReference>
<dbReference type="Proteomes" id="UP000001635">
    <property type="component" value="Chromosome"/>
</dbReference>
<evidence type="ECO:0000313" key="1">
    <source>
        <dbReference type="EMBL" id="AEL26632.1"/>
    </source>
</evidence>
<name>G0J2P9_CYCMS</name>
<dbReference type="OrthoDB" id="872894at2"/>
<reference evidence="2" key="1">
    <citation type="submission" date="2011-07" db="EMBL/GenBank/DDBJ databases">
        <title>The complete genome of Cyclobacterium marinum DSM 745.</title>
        <authorList>
            <person name="Lucas S."/>
            <person name="Han J."/>
            <person name="Lapidus A."/>
            <person name="Bruce D."/>
            <person name="Goodwin L."/>
            <person name="Pitluck S."/>
            <person name="Peters L."/>
            <person name="Kyrpides N."/>
            <person name="Mavromatis K."/>
            <person name="Ivanova N."/>
            <person name="Ovchinnikova G."/>
            <person name="Chertkov O."/>
            <person name="Detter J.C."/>
            <person name="Tapia R."/>
            <person name="Han C."/>
            <person name="Land M."/>
            <person name="Hauser L."/>
            <person name="Markowitz V."/>
            <person name="Cheng J.-F."/>
            <person name="Hugenholtz P."/>
            <person name="Woyke T."/>
            <person name="Wu D."/>
            <person name="Tindall B."/>
            <person name="Schuetze A."/>
            <person name="Brambilla E."/>
            <person name="Klenk H.-P."/>
            <person name="Eisen J.A."/>
        </authorList>
    </citation>
    <scope>NUCLEOTIDE SEQUENCE [LARGE SCALE GENOMIC DNA]</scope>
    <source>
        <strain evidence="2">ATCC 25205 / DSM 745 / LMG 13164 / NCIMB 1802</strain>
    </source>
</reference>
<proteinExistence type="predicted"/>
<sequence>MIVNKSIVGLHIILHEAHGMLAGKIANEIKEVYRPIHWFETLIAISEHDDRQLDLNEKEYLSDLGVPMDFTEENYQVDEVVERMKRILRTSENKSQWIKLLISYHLEFIYGPLKKKSKRISAFFQQQASERKTILKHFGLPNKKAKEYHEFLRFCDRLSLILCKDETPELERLLEINTSIGEETFFIKKTDDERLIISPWIFKKDKFELSIEERVLKETQFSSKENFKESLLKTKPQTKKWILAKE</sequence>
<dbReference type="AlphaFoldDB" id="G0J2P9"/>
<organism evidence="1 2">
    <name type="scientific">Cyclobacterium marinum (strain ATCC 25205 / DSM 745 / LMG 13164 / NCIMB 1802)</name>
    <name type="common">Flectobacillus marinus</name>
    <dbReference type="NCBI Taxonomy" id="880070"/>
    <lineage>
        <taxon>Bacteria</taxon>
        <taxon>Pseudomonadati</taxon>
        <taxon>Bacteroidota</taxon>
        <taxon>Cytophagia</taxon>
        <taxon>Cytophagales</taxon>
        <taxon>Cyclobacteriaceae</taxon>
        <taxon>Cyclobacterium</taxon>
    </lineage>
</organism>
<dbReference type="eggNOG" id="ENOG502Z7TC">
    <property type="taxonomic scope" value="Bacteria"/>
</dbReference>
<evidence type="ECO:0000313" key="2">
    <source>
        <dbReference type="Proteomes" id="UP000001635"/>
    </source>
</evidence>